<dbReference type="Proteomes" id="UP001054945">
    <property type="component" value="Unassembled WGS sequence"/>
</dbReference>
<evidence type="ECO:0000313" key="2">
    <source>
        <dbReference type="Proteomes" id="UP001054945"/>
    </source>
</evidence>
<comment type="caution">
    <text evidence="1">The sequence shown here is derived from an EMBL/GenBank/DDBJ whole genome shotgun (WGS) entry which is preliminary data.</text>
</comment>
<gene>
    <name evidence="1" type="ORF">CEXT_108461</name>
</gene>
<proteinExistence type="predicted"/>
<keyword evidence="2" id="KW-1185">Reference proteome</keyword>
<dbReference type="AlphaFoldDB" id="A0AAV4SU09"/>
<evidence type="ECO:0008006" key="3">
    <source>
        <dbReference type="Google" id="ProtNLM"/>
    </source>
</evidence>
<dbReference type="EMBL" id="BPLR01010070">
    <property type="protein sequence ID" value="GIY36636.1"/>
    <property type="molecule type" value="Genomic_DNA"/>
</dbReference>
<sequence>MKKTSSVFQIHHFSEDPPKMTISSQFVALFAFAQTSAKWKCSIYYNRNGKTTRQWLGGVQKEEVSKTTSFFKGDMGFISLKANKLKMCGARIGSPIAWLKLYGANTTSNAQL</sequence>
<accession>A0AAV4SU09</accession>
<organism evidence="1 2">
    <name type="scientific">Caerostris extrusa</name>
    <name type="common">Bark spider</name>
    <name type="synonym">Caerostris bankana</name>
    <dbReference type="NCBI Taxonomy" id="172846"/>
    <lineage>
        <taxon>Eukaryota</taxon>
        <taxon>Metazoa</taxon>
        <taxon>Ecdysozoa</taxon>
        <taxon>Arthropoda</taxon>
        <taxon>Chelicerata</taxon>
        <taxon>Arachnida</taxon>
        <taxon>Araneae</taxon>
        <taxon>Araneomorphae</taxon>
        <taxon>Entelegynae</taxon>
        <taxon>Araneoidea</taxon>
        <taxon>Araneidae</taxon>
        <taxon>Caerostris</taxon>
    </lineage>
</organism>
<protein>
    <recommendedName>
        <fullName evidence="3">LAGLIDADG homing endonuclease</fullName>
    </recommendedName>
</protein>
<name>A0AAV4SU09_CAEEX</name>
<reference evidence="1 2" key="1">
    <citation type="submission" date="2021-06" db="EMBL/GenBank/DDBJ databases">
        <title>Caerostris extrusa draft genome.</title>
        <authorList>
            <person name="Kono N."/>
            <person name="Arakawa K."/>
        </authorList>
    </citation>
    <scope>NUCLEOTIDE SEQUENCE [LARGE SCALE GENOMIC DNA]</scope>
</reference>
<evidence type="ECO:0000313" key="1">
    <source>
        <dbReference type="EMBL" id="GIY36636.1"/>
    </source>
</evidence>